<dbReference type="SMART" id="SM00490">
    <property type="entry name" value="HELICc"/>
    <property type="match status" value="1"/>
</dbReference>
<dbReference type="SUPFAM" id="SSF52540">
    <property type="entry name" value="P-loop containing nucleoside triphosphate hydrolases"/>
    <property type="match status" value="1"/>
</dbReference>
<keyword evidence="2" id="KW-0378">Hydrolase</keyword>
<evidence type="ECO:0000256" key="4">
    <source>
        <dbReference type="ARBA" id="ARBA00022840"/>
    </source>
</evidence>
<dbReference type="InterPro" id="IPR014001">
    <property type="entry name" value="Helicase_ATP-bd"/>
</dbReference>
<dbReference type="Pfam" id="PF00271">
    <property type="entry name" value="Helicase_C"/>
    <property type="match status" value="1"/>
</dbReference>
<accession>A0A1I4M6G4</accession>
<sequence>MDKLKPFLEKHFGHTTFKEGQRQIIEAVINGEDVFAMLATGSGKSLCYQFPALWKKGTAIIVSPLLSLMENQVQELKQSGIRQAAAYNSFLSPPEKEHILRHLADYKIVYISPESLQHPEVASRLEKLNVSLLAVDEAHCISQWGHEFRTDYLRIKEIRRLAGNPPCIALTATASADAKKDIIEKLELTNPLVHCDSVDRPNIYIDVRKKKNEEEKRETLREECSRLPLPGMIYVNSRLKAEELAAFIREENGLKTSAYHGGMSNEDRRLVQQQFLNDEIDVICCTNAFGMGINKPNIRFVIHYHYSKDMESFMQEIGRAGRDGRQSLSLVLYDAADGMLPRRMLEHEFPSEEEIRMVSHDPDRPEWTTSRFLLERYGLEEVHARFLQFYIHKWYQSSRTQPLEDFISSVIQRRMEWKLQKLKQKEYWLHQKDRCRRTALLEVFDEHNKNIVTPCCDVCGEYTMHVYQQRKERESELSWEERLKWILHQ</sequence>
<dbReference type="Pfam" id="PF00270">
    <property type="entry name" value="DEAD"/>
    <property type="match status" value="1"/>
</dbReference>
<dbReference type="GO" id="GO:0006281">
    <property type="term" value="P:DNA repair"/>
    <property type="evidence" value="ECO:0007669"/>
    <property type="project" value="TreeGrafter"/>
</dbReference>
<dbReference type="RefSeq" id="WP_177195503.1">
    <property type="nucleotide sequence ID" value="NZ_FOTY01000010.1"/>
</dbReference>
<name>A0A1I4M6G4_9BACI</name>
<evidence type="ECO:0000259" key="5">
    <source>
        <dbReference type="PROSITE" id="PS51192"/>
    </source>
</evidence>
<dbReference type="GO" id="GO:0009378">
    <property type="term" value="F:four-way junction helicase activity"/>
    <property type="evidence" value="ECO:0007669"/>
    <property type="project" value="TreeGrafter"/>
</dbReference>
<dbReference type="InterPro" id="IPR027417">
    <property type="entry name" value="P-loop_NTPase"/>
</dbReference>
<dbReference type="PROSITE" id="PS51192">
    <property type="entry name" value="HELICASE_ATP_BIND_1"/>
    <property type="match status" value="1"/>
</dbReference>
<proteinExistence type="predicted"/>
<organism evidence="7 8">
    <name type="scientific">Salibacterium qingdaonense</name>
    <dbReference type="NCBI Taxonomy" id="266892"/>
    <lineage>
        <taxon>Bacteria</taxon>
        <taxon>Bacillati</taxon>
        <taxon>Bacillota</taxon>
        <taxon>Bacilli</taxon>
        <taxon>Bacillales</taxon>
        <taxon>Bacillaceae</taxon>
    </lineage>
</organism>
<dbReference type="PROSITE" id="PS51194">
    <property type="entry name" value="HELICASE_CTER"/>
    <property type="match status" value="1"/>
</dbReference>
<protein>
    <submittedName>
        <fullName evidence="7">ATP-dependent DNA helicase RecQ</fullName>
    </submittedName>
</protein>
<dbReference type="NCBIfam" id="TIGR00614">
    <property type="entry name" value="recQ_fam"/>
    <property type="match status" value="1"/>
</dbReference>
<reference evidence="7 8" key="1">
    <citation type="submission" date="2016-10" db="EMBL/GenBank/DDBJ databases">
        <authorList>
            <person name="de Groot N.N."/>
        </authorList>
    </citation>
    <scope>NUCLEOTIDE SEQUENCE [LARGE SCALE GENOMIC DNA]</scope>
    <source>
        <strain evidence="7 8">CGMCC 1.6134</strain>
    </source>
</reference>
<dbReference type="GO" id="GO:0003676">
    <property type="term" value="F:nucleic acid binding"/>
    <property type="evidence" value="ECO:0007669"/>
    <property type="project" value="InterPro"/>
</dbReference>
<dbReference type="GO" id="GO:0043138">
    <property type="term" value="F:3'-5' DNA helicase activity"/>
    <property type="evidence" value="ECO:0007669"/>
    <property type="project" value="TreeGrafter"/>
</dbReference>
<keyword evidence="3 7" id="KW-0347">Helicase</keyword>
<dbReference type="InterPro" id="IPR011545">
    <property type="entry name" value="DEAD/DEAH_box_helicase_dom"/>
</dbReference>
<evidence type="ECO:0000259" key="6">
    <source>
        <dbReference type="PROSITE" id="PS51194"/>
    </source>
</evidence>
<keyword evidence="4" id="KW-0067">ATP-binding</keyword>
<keyword evidence="8" id="KW-1185">Reference proteome</keyword>
<dbReference type="PANTHER" id="PTHR13710">
    <property type="entry name" value="DNA HELICASE RECQ FAMILY MEMBER"/>
    <property type="match status" value="1"/>
</dbReference>
<evidence type="ECO:0000313" key="8">
    <source>
        <dbReference type="Proteomes" id="UP000199668"/>
    </source>
</evidence>
<dbReference type="FunFam" id="3.40.50.300:FF:001389">
    <property type="entry name" value="ATP-dependent DNA helicase RecQ"/>
    <property type="match status" value="1"/>
</dbReference>
<keyword evidence="1" id="KW-0547">Nucleotide-binding</keyword>
<dbReference type="GO" id="GO:0030894">
    <property type="term" value="C:replisome"/>
    <property type="evidence" value="ECO:0007669"/>
    <property type="project" value="TreeGrafter"/>
</dbReference>
<feature type="domain" description="Helicase C-terminal" evidence="6">
    <location>
        <begin position="219"/>
        <end position="363"/>
    </location>
</feature>
<dbReference type="PANTHER" id="PTHR13710:SF84">
    <property type="entry name" value="ATP-DEPENDENT DNA HELICASE RECS-RELATED"/>
    <property type="match status" value="1"/>
</dbReference>
<dbReference type="Proteomes" id="UP000199668">
    <property type="component" value="Unassembled WGS sequence"/>
</dbReference>
<evidence type="ECO:0000256" key="1">
    <source>
        <dbReference type="ARBA" id="ARBA00022741"/>
    </source>
</evidence>
<evidence type="ECO:0000313" key="7">
    <source>
        <dbReference type="EMBL" id="SFL98575.1"/>
    </source>
</evidence>
<dbReference type="EMBL" id="FOTY01000010">
    <property type="protein sequence ID" value="SFL98575.1"/>
    <property type="molecule type" value="Genomic_DNA"/>
</dbReference>
<dbReference type="InterPro" id="IPR001650">
    <property type="entry name" value="Helicase_C-like"/>
</dbReference>
<dbReference type="GO" id="GO:0005524">
    <property type="term" value="F:ATP binding"/>
    <property type="evidence" value="ECO:0007669"/>
    <property type="project" value="UniProtKB-KW"/>
</dbReference>
<dbReference type="CDD" id="cd17920">
    <property type="entry name" value="DEXHc_RecQ"/>
    <property type="match status" value="1"/>
</dbReference>
<dbReference type="GO" id="GO:0043590">
    <property type="term" value="C:bacterial nucleoid"/>
    <property type="evidence" value="ECO:0007669"/>
    <property type="project" value="TreeGrafter"/>
</dbReference>
<gene>
    <name evidence="7" type="ORF">SAMN04488054_11060</name>
</gene>
<dbReference type="Gene3D" id="3.40.50.300">
    <property type="entry name" value="P-loop containing nucleotide triphosphate hydrolases"/>
    <property type="match status" value="2"/>
</dbReference>
<dbReference type="STRING" id="266892.SAMN04488054_11060"/>
<dbReference type="GO" id="GO:0016787">
    <property type="term" value="F:hydrolase activity"/>
    <property type="evidence" value="ECO:0007669"/>
    <property type="project" value="UniProtKB-KW"/>
</dbReference>
<dbReference type="AlphaFoldDB" id="A0A1I4M6G4"/>
<dbReference type="GO" id="GO:0006310">
    <property type="term" value="P:DNA recombination"/>
    <property type="evidence" value="ECO:0007669"/>
    <property type="project" value="InterPro"/>
</dbReference>
<dbReference type="SMART" id="SM00487">
    <property type="entry name" value="DEXDc"/>
    <property type="match status" value="1"/>
</dbReference>
<evidence type="ECO:0000256" key="3">
    <source>
        <dbReference type="ARBA" id="ARBA00022806"/>
    </source>
</evidence>
<feature type="domain" description="Helicase ATP-binding" evidence="5">
    <location>
        <begin position="25"/>
        <end position="192"/>
    </location>
</feature>
<evidence type="ECO:0000256" key="2">
    <source>
        <dbReference type="ARBA" id="ARBA00022801"/>
    </source>
</evidence>
<dbReference type="GO" id="GO:0005737">
    <property type="term" value="C:cytoplasm"/>
    <property type="evidence" value="ECO:0007669"/>
    <property type="project" value="TreeGrafter"/>
</dbReference>
<dbReference type="InterPro" id="IPR004589">
    <property type="entry name" value="DNA_helicase_ATP-dep_RecQ"/>
</dbReference>